<dbReference type="OrthoDB" id="6075287at2"/>
<dbReference type="GO" id="GO:0019867">
    <property type="term" value="C:outer membrane"/>
    <property type="evidence" value="ECO:0007669"/>
    <property type="project" value="InterPro"/>
</dbReference>
<dbReference type="Pfam" id="PF03922">
    <property type="entry name" value="OmpW"/>
    <property type="match status" value="1"/>
</dbReference>
<dbReference type="EMBL" id="QYYA01000003">
    <property type="protein sequence ID" value="RJG17575.1"/>
    <property type="molecule type" value="Genomic_DNA"/>
</dbReference>
<gene>
    <name evidence="1" type="ORF">D4A39_11270</name>
</gene>
<proteinExistence type="predicted"/>
<dbReference type="Proteomes" id="UP000283734">
    <property type="component" value="Unassembled WGS sequence"/>
</dbReference>
<evidence type="ECO:0000313" key="1">
    <source>
        <dbReference type="EMBL" id="RJG17575.1"/>
    </source>
</evidence>
<dbReference type="InterPro" id="IPR005618">
    <property type="entry name" value="OMPW"/>
</dbReference>
<sequence length="272" mass="30067">MAQERTIPEYDDVRVDYPGSEFVRDIAGEDRFYFRFGAMYFDPDVTTNSITAKNLTEIGETALGPSPQRLEGEATSDPLLLPGVILGYKLPWGKGWSMELIASAPPTLEIKADGKLANEPLVEEVNGIPTGVPPLGEEVAETKVAPPLITLVKRFRLDHKLQPYLGGGIGYLFTYDTKVTNPIATELGEPDIEVENKFGYALQAGLDIHLTRHWWVTFDTKYISFQDITATVEDLVIKAPGLPQFQYAEVGDVEYDADINALAYTLGIGFTF</sequence>
<dbReference type="InterPro" id="IPR011250">
    <property type="entry name" value="OMP/PagP_B-barrel"/>
</dbReference>
<organism evidence="1 2">
    <name type="scientific">Alcanivorax profundi</name>
    <dbReference type="NCBI Taxonomy" id="2338368"/>
    <lineage>
        <taxon>Bacteria</taxon>
        <taxon>Pseudomonadati</taxon>
        <taxon>Pseudomonadota</taxon>
        <taxon>Gammaproteobacteria</taxon>
        <taxon>Oceanospirillales</taxon>
        <taxon>Alcanivoracaceae</taxon>
        <taxon>Alcanivorax</taxon>
    </lineage>
</organism>
<comment type="caution">
    <text evidence="1">The sequence shown here is derived from an EMBL/GenBank/DDBJ whole genome shotgun (WGS) entry which is preliminary data.</text>
</comment>
<evidence type="ECO:0000313" key="2">
    <source>
        <dbReference type="Proteomes" id="UP000283734"/>
    </source>
</evidence>
<dbReference type="SUPFAM" id="SSF56925">
    <property type="entry name" value="OMPA-like"/>
    <property type="match status" value="1"/>
</dbReference>
<dbReference type="PANTHER" id="PTHR36920:SF1">
    <property type="entry name" value="OUTER MEMBRANE PROTEIN W"/>
    <property type="match status" value="1"/>
</dbReference>
<keyword evidence="2" id="KW-1185">Reference proteome</keyword>
<protein>
    <submittedName>
        <fullName evidence="1">OmpW family protein</fullName>
    </submittedName>
</protein>
<reference evidence="1 2" key="1">
    <citation type="submission" date="2018-09" db="EMBL/GenBank/DDBJ databases">
        <title>Alcanivorax profundi sp. nov., isolated from 1000 m-depth seawater of the Mariana Trench.</title>
        <authorList>
            <person name="Liu J."/>
        </authorList>
    </citation>
    <scope>NUCLEOTIDE SEQUENCE [LARGE SCALE GENOMIC DNA]</scope>
    <source>
        <strain evidence="1 2">MTEO17</strain>
    </source>
</reference>
<dbReference type="GO" id="GO:0055085">
    <property type="term" value="P:transmembrane transport"/>
    <property type="evidence" value="ECO:0007669"/>
    <property type="project" value="TreeGrafter"/>
</dbReference>
<dbReference type="Gene3D" id="2.40.160.20">
    <property type="match status" value="1"/>
</dbReference>
<dbReference type="AlphaFoldDB" id="A0A418XXK9"/>
<name>A0A418XXK9_9GAMM</name>
<dbReference type="PANTHER" id="PTHR36920">
    <property type="match status" value="1"/>
</dbReference>
<accession>A0A418XXK9</accession>